<dbReference type="Proteomes" id="UP000828390">
    <property type="component" value="Unassembled WGS sequence"/>
</dbReference>
<sequence>MAENVADRDESQEKRIFMIGELYALATLNLNMLKTSNRCKAARKLRGEIIMIRRSMILNVAANGRNEDHNFQNCSISTPIGLDPFFRSWLDRDDRRKVAAM</sequence>
<reference evidence="1" key="2">
    <citation type="submission" date="2020-11" db="EMBL/GenBank/DDBJ databases">
        <authorList>
            <person name="McCartney M.A."/>
            <person name="Auch B."/>
            <person name="Kono T."/>
            <person name="Mallez S."/>
            <person name="Becker A."/>
            <person name="Gohl D.M."/>
            <person name="Silverstein K.A.T."/>
            <person name="Koren S."/>
            <person name="Bechman K.B."/>
            <person name="Herman A."/>
            <person name="Abrahante J.E."/>
            <person name="Garbe J."/>
        </authorList>
    </citation>
    <scope>NUCLEOTIDE SEQUENCE</scope>
    <source>
        <strain evidence="1">Duluth1</strain>
        <tissue evidence="1">Whole animal</tissue>
    </source>
</reference>
<evidence type="ECO:0000313" key="2">
    <source>
        <dbReference type="Proteomes" id="UP000828390"/>
    </source>
</evidence>
<evidence type="ECO:0000313" key="1">
    <source>
        <dbReference type="EMBL" id="KAH3801260.1"/>
    </source>
</evidence>
<gene>
    <name evidence="1" type="ORF">DPMN_154907</name>
</gene>
<name>A0A9D4J7E8_DREPO</name>
<reference evidence="1" key="1">
    <citation type="journal article" date="2019" name="bioRxiv">
        <title>The Genome of the Zebra Mussel, Dreissena polymorpha: A Resource for Invasive Species Research.</title>
        <authorList>
            <person name="McCartney M.A."/>
            <person name="Auch B."/>
            <person name="Kono T."/>
            <person name="Mallez S."/>
            <person name="Zhang Y."/>
            <person name="Obille A."/>
            <person name="Becker A."/>
            <person name="Abrahante J.E."/>
            <person name="Garbe J."/>
            <person name="Badalamenti J.P."/>
            <person name="Herman A."/>
            <person name="Mangelson H."/>
            <person name="Liachko I."/>
            <person name="Sullivan S."/>
            <person name="Sone E.D."/>
            <person name="Koren S."/>
            <person name="Silverstein K.A.T."/>
            <person name="Beckman K.B."/>
            <person name="Gohl D.M."/>
        </authorList>
    </citation>
    <scope>NUCLEOTIDE SEQUENCE</scope>
    <source>
        <strain evidence="1">Duluth1</strain>
        <tissue evidence="1">Whole animal</tissue>
    </source>
</reference>
<keyword evidence="2" id="KW-1185">Reference proteome</keyword>
<organism evidence="1 2">
    <name type="scientific">Dreissena polymorpha</name>
    <name type="common">Zebra mussel</name>
    <name type="synonym">Mytilus polymorpha</name>
    <dbReference type="NCBI Taxonomy" id="45954"/>
    <lineage>
        <taxon>Eukaryota</taxon>
        <taxon>Metazoa</taxon>
        <taxon>Spiralia</taxon>
        <taxon>Lophotrochozoa</taxon>
        <taxon>Mollusca</taxon>
        <taxon>Bivalvia</taxon>
        <taxon>Autobranchia</taxon>
        <taxon>Heteroconchia</taxon>
        <taxon>Euheterodonta</taxon>
        <taxon>Imparidentia</taxon>
        <taxon>Neoheterodontei</taxon>
        <taxon>Myida</taxon>
        <taxon>Dreissenoidea</taxon>
        <taxon>Dreissenidae</taxon>
        <taxon>Dreissena</taxon>
    </lineage>
</organism>
<accession>A0A9D4J7E8</accession>
<protein>
    <submittedName>
        <fullName evidence="1">Uncharacterized protein</fullName>
    </submittedName>
</protein>
<dbReference type="AlphaFoldDB" id="A0A9D4J7E8"/>
<dbReference type="EMBL" id="JAIWYP010000007">
    <property type="protein sequence ID" value="KAH3801260.1"/>
    <property type="molecule type" value="Genomic_DNA"/>
</dbReference>
<comment type="caution">
    <text evidence="1">The sequence shown here is derived from an EMBL/GenBank/DDBJ whole genome shotgun (WGS) entry which is preliminary data.</text>
</comment>
<proteinExistence type="predicted"/>